<dbReference type="InterPro" id="IPR002316">
    <property type="entry name" value="Pro-tRNA-ligase_IIa"/>
</dbReference>
<dbReference type="CDD" id="cd04334">
    <property type="entry name" value="ProRS-INS"/>
    <property type="match status" value="1"/>
</dbReference>
<dbReference type="Pfam" id="PF04073">
    <property type="entry name" value="tRNA_edit"/>
    <property type="match status" value="1"/>
</dbReference>
<evidence type="ECO:0000256" key="10">
    <source>
        <dbReference type="HAMAP-Rule" id="MF_01569"/>
    </source>
</evidence>
<dbReference type="InterPro" id="IPR033730">
    <property type="entry name" value="ProRS_core_prok"/>
</dbReference>
<dbReference type="InterPro" id="IPR036621">
    <property type="entry name" value="Anticodon-bd_dom_sf"/>
</dbReference>
<evidence type="ECO:0000256" key="5">
    <source>
        <dbReference type="ARBA" id="ARBA00022741"/>
    </source>
</evidence>
<dbReference type="SUPFAM" id="SSF55681">
    <property type="entry name" value="Class II aaRS and biotin synthetases"/>
    <property type="match status" value="1"/>
</dbReference>
<comment type="similarity">
    <text evidence="10">Belongs to the class-II aminoacyl-tRNA synthetase family. ProS type 1 subfamily.</text>
</comment>
<comment type="subcellular location">
    <subcellularLocation>
        <location evidence="1 10">Cytoplasm</location>
    </subcellularLocation>
</comment>
<keyword evidence="5 10" id="KW-0547">Nucleotide-binding</keyword>
<dbReference type="GO" id="GO:0005829">
    <property type="term" value="C:cytosol"/>
    <property type="evidence" value="ECO:0007669"/>
    <property type="project" value="TreeGrafter"/>
</dbReference>
<evidence type="ECO:0000256" key="1">
    <source>
        <dbReference type="ARBA" id="ARBA00004496"/>
    </source>
</evidence>
<dbReference type="GO" id="GO:0004827">
    <property type="term" value="F:proline-tRNA ligase activity"/>
    <property type="evidence" value="ECO:0007669"/>
    <property type="project" value="UniProtKB-UniRule"/>
</dbReference>
<dbReference type="SUPFAM" id="SSF55826">
    <property type="entry name" value="YbaK/ProRS associated domain"/>
    <property type="match status" value="1"/>
</dbReference>
<evidence type="ECO:0000256" key="9">
    <source>
        <dbReference type="ARBA" id="ARBA00047671"/>
    </source>
</evidence>
<dbReference type="InterPro" id="IPR004154">
    <property type="entry name" value="Anticodon-bd"/>
</dbReference>
<evidence type="ECO:0000256" key="2">
    <source>
        <dbReference type="ARBA" id="ARBA00011738"/>
    </source>
</evidence>
<dbReference type="CDD" id="cd00861">
    <property type="entry name" value="ProRS_anticodon_short"/>
    <property type="match status" value="1"/>
</dbReference>
<dbReference type="CDD" id="cd00779">
    <property type="entry name" value="ProRS_core_prok"/>
    <property type="match status" value="1"/>
</dbReference>
<proteinExistence type="inferred from homology"/>
<evidence type="ECO:0000256" key="4">
    <source>
        <dbReference type="ARBA" id="ARBA00022598"/>
    </source>
</evidence>
<comment type="catalytic activity">
    <reaction evidence="9 10">
        <text>tRNA(Pro) + L-proline + ATP = L-prolyl-tRNA(Pro) + AMP + diphosphate</text>
        <dbReference type="Rhea" id="RHEA:14305"/>
        <dbReference type="Rhea" id="RHEA-COMP:9700"/>
        <dbReference type="Rhea" id="RHEA-COMP:9702"/>
        <dbReference type="ChEBI" id="CHEBI:30616"/>
        <dbReference type="ChEBI" id="CHEBI:33019"/>
        <dbReference type="ChEBI" id="CHEBI:60039"/>
        <dbReference type="ChEBI" id="CHEBI:78442"/>
        <dbReference type="ChEBI" id="CHEBI:78532"/>
        <dbReference type="ChEBI" id="CHEBI:456215"/>
        <dbReference type="EC" id="6.1.1.15"/>
    </reaction>
</comment>
<dbReference type="SUPFAM" id="SSF52954">
    <property type="entry name" value="Class II aaRS ABD-related"/>
    <property type="match status" value="1"/>
</dbReference>
<evidence type="ECO:0000313" key="13">
    <source>
        <dbReference type="Proteomes" id="UP000006001"/>
    </source>
</evidence>
<keyword evidence="8 10" id="KW-0030">Aminoacyl-tRNA synthetase</keyword>
<comment type="function">
    <text evidence="10">Catalyzes the attachment of proline to tRNA(Pro) in a two-step reaction: proline is first activated by ATP to form Pro-AMP and then transferred to the acceptor end of tRNA(Pro). As ProRS can inadvertently accommodate and process non-cognate amino acids such as alanine and cysteine, to avoid such errors it has two additional distinct editing activities against alanine. One activity is designated as 'pretransfer' editing and involves the tRNA(Pro)-independent hydrolysis of activated Ala-AMP. The other activity is designated 'posttransfer' editing and involves deacylation of mischarged Ala-tRNA(Pro). The misacylated Cys-tRNA(Pro) is not edited by ProRS.</text>
</comment>
<dbReference type="PRINTS" id="PR01046">
    <property type="entry name" value="TRNASYNTHPRO"/>
</dbReference>
<gene>
    <name evidence="10 12" type="primary">proS</name>
    <name evidence="12" type="ORF">HMPREF0762_01837</name>
</gene>
<comment type="domain">
    <text evidence="10">Consists of three domains: the N-terminal catalytic domain, the editing domain and the C-terminal anticodon-binding domain.</text>
</comment>
<dbReference type="eggNOG" id="COG0442">
    <property type="taxonomic scope" value="Bacteria"/>
</dbReference>
<dbReference type="Proteomes" id="UP000006001">
    <property type="component" value="Unassembled WGS sequence"/>
</dbReference>
<protein>
    <recommendedName>
        <fullName evidence="10">Proline--tRNA ligase</fullName>
        <ecNumber evidence="10">6.1.1.15</ecNumber>
    </recommendedName>
    <alternativeName>
        <fullName evidence="10">Prolyl-tRNA synthetase</fullName>
        <shortName evidence="10">ProRS</shortName>
    </alternativeName>
</protein>
<dbReference type="InterPro" id="IPR002314">
    <property type="entry name" value="aa-tRNA-synt_IIb"/>
</dbReference>
<evidence type="ECO:0000256" key="3">
    <source>
        <dbReference type="ARBA" id="ARBA00022490"/>
    </source>
</evidence>
<dbReference type="InterPro" id="IPR044140">
    <property type="entry name" value="ProRS_anticodon_short"/>
</dbReference>
<feature type="domain" description="Aminoacyl-transfer RNA synthetases class-II family profile" evidence="11">
    <location>
        <begin position="36"/>
        <end position="467"/>
    </location>
</feature>
<dbReference type="AlphaFoldDB" id="D0WJ12"/>
<evidence type="ECO:0000256" key="7">
    <source>
        <dbReference type="ARBA" id="ARBA00022917"/>
    </source>
</evidence>
<dbReference type="HAMAP" id="MF_01569">
    <property type="entry name" value="Pro_tRNA_synth_type1"/>
    <property type="match status" value="1"/>
</dbReference>
<evidence type="ECO:0000256" key="8">
    <source>
        <dbReference type="ARBA" id="ARBA00023146"/>
    </source>
</evidence>
<dbReference type="Pfam" id="PF00587">
    <property type="entry name" value="tRNA-synt_2b"/>
    <property type="match status" value="1"/>
</dbReference>
<dbReference type="STRING" id="649764.HMPREF0762_01837"/>
<evidence type="ECO:0000313" key="12">
    <source>
        <dbReference type="EMBL" id="EEZ60360.1"/>
    </source>
</evidence>
<dbReference type="HOGENOM" id="CLU_016739_0_0_11"/>
<dbReference type="GO" id="GO:0002161">
    <property type="term" value="F:aminoacyl-tRNA deacylase activity"/>
    <property type="evidence" value="ECO:0007669"/>
    <property type="project" value="InterPro"/>
</dbReference>
<organism evidence="12 13">
    <name type="scientific">Slackia exigua (strain ATCC 700122 / DSM 15923 / CIP 105133 / JCM 11022 / KCTC 5966 / S-7)</name>
    <dbReference type="NCBI Taxonomy" id="649764"/>
    <lineage>
        <taxon>Bacteria</taxon>
        <taxon>Bacillati</taxon>
        <taxon>Actinomycetota</taxon>
        <taxon>Coriobacteriia</taxon>
        <taxon>Eggerthellales</taxon>
        <taxon>Eggerthellaceae</taxon>
        <taxon>Slackia</taxon>
    </lineage>
</organism>
<dbReference type="Gene3D" id="3.40.50.800">
    <property type="entry name" value="Anticodon-binding domain"/>
    <property type="match status" value="1"/>
</dbReference>
<comment type="subunit">
    <text evidence="2 10">Homodimer.</text>
</comment>
<evidence type="ECO:0000256" key="6">
    <source>
        <dbReference type="ARBA" id="ARBA00022840"/>
    </source>
</evidence>
<accession>D0WJ12</accession>
<keyword evidence="6 10" id="KW-0067">ATP-binding</keyword>
<name>D0WJ12_SLAES</name>
<dbReference type="EMBL" id="ACUX02000019">
    <property type="protein sequence ID" value="EEZ60360.1"/>
    <property type="molecule type" value="Genomic_DNA"/>
</dbReference>
<dbReference type="GO" id="GO:0006433">
    <property type="term" value="P:prolyl-tRNA aminoacylation"/>
    <property type="evidence" value="ECO:0007669"/>
    <property type="project" value="UniProtKB-UniRule"/>
</dbReference>
<dbReference type="NCBIfam" id="NF006625">
    <property type="entry name" value="PRK09194.1"/>
    <property type="match status" value="1"/>
</dbReference>
<evidence type="ECO:0000259" key="11">
    <source>
        <dbReference type="PROSITE" id="PS50862"/>
    </source>
</evidence>
<dbReference type="PANTHER" id="PTHR42753">
    <property type="entry name" value="MITOCHONDRIAL RIBOSOME PROTEIN L39/PROLYL-TRNA LIGASE FAMILY MEMBER"/>
    <property type="match status" value="1"/>
</dbReference>
<dbReference type="InterPro" id="IPR007214">
    <property type="entry name" value="YbaK/aa-tRNA-synth-assoc-dom"/>
</dbReference>
<dbReference type="InterPro" id="IPR045864">
    <property type="entry name" value="aa-tRNA-synth_II/BPL/LPL"/>
</dbReference>
<dbReference type="Gene3D" id="3.90.960.10">
    <property type="entry name" value="YbaK/aminoacyl-tRNA synthetase-associated domain"/>
    <property type="match status" value="1"/>
</dbReference>
<dbReference type="InterPro" id="IPR036754">
    <property type="entry name" value="YbaK/aa-tRNA-synt-asso_dom_sf"/>
</dbReference>
<dbReference type="Pfam" id="PF03129">
    <property type="entry name" value="HGTP_anticodon"/>
    <property type="match status" value="1"/>
</dbReference>
<dbReference type="GO" id="GO:0005524">
    <property type="term" value="F:ATP binding"/>
    <property type="evidence" value="ECO:0007669"/>
    <property type="project" value="UniProtKB-UniRule"/>
</dbReference>
<sequence>MSELYMPTIKEDPADADVTSAKLLYRAGMLRKEASGLYSFLPLGMRVLNKLESIIREEMDSHGAQEILMPFVQSSDLWRESGRWGAYGEEMLRMADRHGNEFCLGPTHEEVVTDLVKNELRSYKDLPRNLYQIQLKFRDERRPRFGLLRSREFIMKDAYSFDADREGLDASYERMREAYENVCDRMGLEYRVVVADAGQIGGDGGTEEFMVLADNGEAELVYCDCGYAADVEAAACTPAPVPYMRAKEGMPAGDVREKVATPGVHTIDELAAFLGIPAAACMKAFSGKDGEGTVWVLFVPGDYEVNEDKASNLLGGFAPLTDDEMKDAGLVKGSMGPVGLPAGVKVAADASLKGIERWVVGANEDGFHFVGAAQGDDFKVDAWGDLCTVREGDACPQCGSPLRSARGIEVGQIFKLGDKYSRAMGATFMDADGSEKPFIMGCYGIGVSRAMAAAVEQRNDEHGIIWPAAIAPAHVAVIPLSPKPDEVTAAAEELAGALADAGLEVVIDDRDERAGVKFNDNDLIGWPVQVVVGKRGLKEGVVEVKDRATGEKESVALDQVLSAVERVLS</sequence>
<dbReference type="EC" id="6.1.1.15" evidence="10"/>
<dbReference type="InterPro" id="IPR004500">
    <property type="entry name" value="Pro-tRNA-synth_IIa_bac-type"/>
</dbReference>
<dbReference type="PANTHER" id="PTHR42753:SF2">
    <property type="entry name" value="PROLINE--TRNA LIGASE"/>
    <property type="match status" value="1"/>
</dbReference>
<keyword evidence="4 10" id="KW-0436">Ligase</keyword>
<dbReference type="InterPro" id="IPR023717">
    <property type="entry name" value="Pro-tRNA-Synthase_IIa_type1"/>
</dbReference>
<keyword evidence="13" id="KW-1185">Reference proteome</keyword>
<dbReference type="Gene3D" id="3.30.930.10">
    <property type="entry name" value="Bira Bifunctional Protein, Domain 2"/>
    <property type="match status" value="2"/>
</dbReference>
<keyword evidence="7 10" id="KW-0648">Protein biosynthesis</keyword>
<reference evidence="12" key="1">
    <citation type="submission" date="2009-10" db="EMBL/GenBank/DDBJ databases">
        <authorList>
            <person name="Weinstock G."/>
            <person name="Sodergren E."/>
            <person name="Clifton S."/>
            <person name="Fulton L."/>
            <person name="Fulton B."/>
            <person name="Courtney L."/>
            <person name="Fronick C."/>
            <person name="Harrison M."/>
            <person name="Strong C."/>
            <person name="Farmer C."/>
            <person name="Delahaunty K."/>
            <person name="Markovic C."/>
            <person name="Hall O."/>
            <person name="Minx P."/>
            <person name="Tomlinson C."/>
            <person name="Mitreva M."/>
            <person name="Nelson J."/>
            <person name="Hou S."/>
            <person name="Wollam A."/>
            <person name="Pepin K.H."/>
            <person name="Johnson M."/>
            <person name="Bhonagiri V."/>
            <person name="Nash W.E."/>
            <person name="Warren W."/>
            <person name="Chinwalla A."/>
            <person name="Mardis E.R."/>
            <person name="Wilson R.K."/>
        </authorList>
    </citation>
    <scope>NUCLEOTIDE SEQUENCE [LARGE SCALE GENOMIC DNA]</scope>
    <source>
        <strain evidence="12">ATCC 700122</strain>
    </source>
</reference>
<keyword evidence="3 10" id="KW-0963">Cytoplasm</keyword>
<dbReference type="NCBIfam" id="TIGR00409">
    <property type="entry name" value="proS_fam_II"/>
    <property type="match status" value="1"/>
</dbReference>
<dbReference type="InterPro" id="IPR050062">
    <property type="entry name" value="Pro-tRNA_synthetase"/>
</dbReference>
<dbReference type="InterPro" id="IPR006195">
    <property type="entry name" value="aa-tRNA-synth_II"/>
</dbReference>
<comment type="caution">
    <text evidence="12">The sequence shown here is derived from an EMBL/GenBank/DDBJ whole genome shotgun (WGS) entry which is preliminary data.</text>
</comment>
<dbReference type="PROSITE" id="PS50862">
    <property type="entry name" value="AA_TRNA_LIGASE_II"/>
    <property type="match status" value="1"/>
</dbReference>